<feature type="transmembrane region" description="Helical" evidence="7">
    <location>
        <begin position="298"/>
        <end position="320"/>
    </location>
</feature>
<proteinExistence type="predicted"/>
<dbReference type="AlphaFoldDB" id="A0A6A6DEZ7"/>
<dbReference type="Pfam" id="PF13347">
    <property type="entry name" value="MFS_2"/>
    <property type="match status" value="1"/>
</dbReference>
<keyword evidence="9" id="KW-1185">Reference proteome</keyword>
<keyword evidence="4 7" id="KW-1133">Transmembrane helix</keyword>
<organism evidence="8 9">
    <name type="scientific">Zopfia rhizophila CBS 207.26</name>
    <dbReference type="NCBI Taxonomy" id="1314779"/>
    <lineage>
        <taxon>Eukaryota</taxon>
        <taxon>Fungi</taxon>
        <taxon>Dikarya</taxon>
        <taxon>Ascomycota</taxon>
        <taxon>Pezizomycotina</taxon>
        <taxon>Dothideomycetes</taxon>
        <taxon>Dothideomycetes incertae sedis</taxon>
        <taxon>Zopfiaceae</taxon>
        <taxon>Zopfia</taxon>
    </lineage>
</organism>
<dbReference type="InterPro" id="IPR036259">
    <property type="entry name" value="MFS_trans_sf"/>
</dbReference>
<feature type="transmembrane region" description="Helical" evidence="7">
    <location>
        <begin position="76"/>
        <end position="97"/>
    </location>
</feature>
<dbReference type="PANTHER" id="PTHR19432">
    <property type="entry name" value="SUGAR TRANSPORTER"/>
    <property type="match status" value="1"/>
</dbReference>
<feature type="transmembrane region" description="Helical" evidence="7">
    <location>
        <begin position="118"/>
        <end position="135"/>
    </location>
</feature>
<evidence type="ECO:0000256" key="7">
    <source>
        <dbReference type="SAM" id="Phobius"/>
    </source>
</evidence>
<keyword evidence="2" id="KW-0813">Transport</keyword>
<feature type="transmembrane region" description="Helical" evidence="7">
    <location>
        <begin position="430"/>
        <end position="448"/>
    </location>
</feature>
<feature type="region of interest" description="Disordered" evidence="6">
    <location>
        <begin position="1"/>
        <end position="37"/>
    </location>
</feature>
<sequence>MEALNEQSPLLQPRTSDDGDPNLKVVSPISDDDWQGGADEETKSSLYLLLLTLGGLGLQIGWSVETSNGSPYLLSLGLSKSLLALVWIAGPLSGVLVQPYVGLKSDNCRIRWGRRRPFIVGGAIATILSLMILAWTKEIIGGFLSIFGADRESQGVRICIILFAVIFVYVLDFAINVIQAGIRAYVVDCAPTHQQEAANAWIMRTSGIGNILGYLAGYVDLPERLPWLGDSQFKVLCAIASFTMAVTVAISCSTVHERDPRFDGAPELQDGLVSFFKSLYRSVRKLPPQIRKVCEVQFFAWIGWFPFLFYITTYIGGIYVEPYFETNPHMSDAEIDKIWGEATRIGTLALLIFAITTFAASVFLPFIIPPTFKAPKPLPATPMTPATPHSLTGSGYFSLKNDIPRSPTLSTRLSTLLSLLQIPGLTLRRAWMLSHLMFAALMWLTFFVRTTLAATALVSLIGIPWALTSWAPFALISSEISKRDAIRRGLLKPSTRDAALVAAGEDEASSEGADQAGVVLGIHNVAIAAPQVIATLVSSAIFRVLQKPRGSPGDDSVSWVLRFGGCCAVIAALLTRRVGEESEDVVDERLERRLD</sequence>
<evidence type="ECO:0008006" key="10">
    <source>
        <dbReference type="Google" id="ProtNLM"/>
    </source>
</evidence>
<dbReference type="PANTHER" id="PTHR19432:SF35">
    <property type="entry name" value="SOLUTE CARRIER FAMILY 45 MEMBER 3 ISOFORM X1"/>
    <property type="match status" value="1"/>
</dbReference>
<dbReference type="SUPFAM" id="SSF103473">
    <property type="entry name" value="MFS general substrate transporter"/>
    <property type="match status" value="1"/>
</dbReference>
<keyword evidence="5 7" id="KW-0472">Membrane</keyword>
<feature type="compositionally biased region" description="Polar residues" evidence="6">
    <location>
        <begin position="1"/>
        <end position="14"/>
    </location>
</feature>
<evidence type="ECO:0000256" key="4">
    <source>
        <dbReference type="ARBA" id="ARBA00022989"/>
    </source>
</evidence>
<evidence type="ECO:0000256" key="5">
    <source>
        <dbReference type="ARBA" id="ARBA00023136"/>
    </source>
</evidence>
<dbReference type="Proteomes" id="UP000800200">
    <property type="component" value="Unassembled WGS sequence"/>
</dbReference>
<evidence type="ECO:0000256" key="6">
    <source>
        <dbReference type="SAM" id="MobiDB-lite"/>
    </source>
</evidence>
<feature type="transmembrane region" description="Helical" evidence="7">
    <location>
        <begin position="345"/>
        <end position="368"/>
    </location>
</feature>
<dbReference type="EMBL" id="ML994701">
    <property type="protein sequence ID" value="KAF2176789.1"/>
    <property type="molecule type" value="Genomic_DNA"/>
</dbReference>
<gene>
    <name evidence="8" type="ORF">K469DRAFT_733587</name>
</gene>
<dbReference type="GO" id="GO:0008506">
    <property type="term" value="F:sucrose:proton symporter activity"/>
    <property type="evidence" value="ECO:0007669"/>
    <property type="project" value="TreeGrafter"/>
</dbReference>
<evidence type="ECO:0000256" key="1">
    <source>
        <dbReference type="ARBA" id="ARBA00004141"/>
    </source>
</evidence>
<dbReference type="OrthoDB" id="28755at2759"/>
<evidence type="ECO:0000313" key="9">
    <source>
        <dbReference type="Proteomes" id="UP000800200"/>
    </source>
</evidence>
<feature type="transmembrane region" description="Helical" evidence="7">
    <location>
        <begin position="155"/>
        <end position="175"/>
    </location>
</feature>
<accession>A0A6A6DEZ7</accession>
<evidence type="ECO:0000256" key="2">
    <source>
        <dbReference type="ARBA" id="ARBA00022448"/>
    </source>
</evidence>
<reference evidence="8" key="1">
    <citation type="journal article" date="2020" name="Stud. Mycol.">
        <title>101 Dothideomycetes genomes: a test case for predicting lifestyles and emergence of pathogens.</title>
        <authorList>
            <person name="Haridas S."/>
            <person name="Albert R."/>
            <person name="Binder M."/>
            <person name="Bloem J."/>
            <person name="Labutti K."/>
            <person name="Salamov A."/>
            <person name="Andreopoulos B."/>
            <person name="Baker S."/>
            <person name="Barry K."/>
            <person name="Bills G."/>
            <person name="Bluhm B."/>
            <person name="Cannon C."/>
            <person name="Castanera R."/>
            <person name="Culley D."/>
            <person name="Daum C."/>
            <person name="Ezra D."/>
            <person name="Gonzalez J."/>
            <person name="Henrissat B."/>
            <person name="Kuo A."/>
            <person name="Liang C."/>
            <person name="Lipzen A."/>
            <person name="Lutzoni F."/>
            <person name="Magnuson J."/>
            <person name="Mondo S."/>
            <person name="Nolan M."/>
            <person name="Ohm R."/>
            <person name="Pangilinan J."/>
            <person name="Park H.-J."/>
            <person name="Ramirez L."/>
            <person name="Alfaro M."/>
            <person name="Sun H."/>
            <person name="Tritt A."/>
            <person name="Yoshinaga Y."/>
            <person name="Zwiers L.-H."/>
            <person name="Turgeon B."/>
            <person name="Goodwin S."/>
            <person name="Spatafora J."/>
            <person name="Crous P."/>
            <person name="Grigoriev I."/>
        </authorList>
    </citation>
    <scope>NUCLEOTIDE SEQUENCE</scope>
    <source>
        <strain evidence="8">CBS 207.26</strain>
    </source>
</reference>
<keyword evidence="3 7" id="KW-0812">Transmembrane</keyword>
<dbReference type="GO" id="GO:0005886">
    <property type="term" value="C:plasma membrane"/>
    <property type="evidence" value="ECO:0007669"/>
    <property type="project" value="TreeGrafter"/>
</dbReference>
<evidence type="ECO:0000256" key="3">
    <source>
        <dbReference type="ARBA" id="ARBA00022692"/>
    </source>
</evidence>
<comment type="subcellular location">
    <subcellularLocation>
        <location evidence="1">Membrane</location>
        <topology evidence="1">Multi-pass membrane protein</topology>
    </subcellularLocation>
</comment>
<feature type="transmembrane region" description="Helical" evidence="7">
    <location>
        <begin position="454"/>
        <end position="478"/>
    </location>
</feature>
<dbReference type="Gene3D" id="1.20.1250.20">
    <property type="entry name" value="MFS general substrate transporter like domains"/>
    <property type="match status" value="1"/>
</dbReference>
<feature type="transmembrane region" description="Helical" evidence="7">
    <location>
        <begin position="46"/>
        <end position="64"/>
    </location>
</feature>
<protein>
    <recommendedName>
        <fullName evidence="10">MFS general substrate transporter</fullName>
    </recommendedName>
</protein>
<evidence type="ECO:0000313" key="8">
    <source>
        <dbReference type="EMBL" id="KAF2176789.1"/>
    </source>
</evidence>
<name>A0A6A6DEZ7_9PEZI</name>